<name>A0A0K2VIH0_LEPSM</name>
<dbReference type="EMBL" id="HACA01032883">
    <property type="protein sequence ID" value="CDW50244.1"/>
    <property type="molecule type" value="Transcribed_RNA"/>
</dbReference>
<protein>
    <submittedName>
        <fullName evidence="1">Uncharacterized protein</fullName>
    </submittedName>
</protein>
<sequence>MEEIEGFNDLSLISGERISIHWLQEEIINVILVKTHERSKSLVKWNKGVFEPSAYYSLYKCSLMTLY</sequence>
<organism evidence="1">
    <name type="scientific">Lepeophtheirus salmonis</name>
    <name type="common">Salmon louse</name>
    <name type="synonym">Caligus salmonis</name>
    <dbReference type="NCBI Taxonomy" id="72036"/>
    <lineage>
        <taxon>Eukaryota</taxon>
        <taxon>Metazoa</taxon>
        <taxon>Ecdysozoa</taxon>
        <taxon>Arthropoda</taxon>
        <taxon>Crustacea</taxon>
        <taxon>Multicrustacea</taxon>
        <taxon>Hexanauplia</taxon>
        <taxon>Copepoda</taxon>
        <taxon>Siphonostomatoida</taxon>
        <taxon>Caligidae</taxon>
        <taxon>Lepeophtheirus</taxon>
    </lineage>
</organism>
<proteinExistence type="predicted"/>
<accession>A0A0K2VIH0</accession>
<dbReference type="AlphaFoldDB" id="A0A0K2VIH0"/>
<reference evidence="1" key="1">
    <citation type="submission" date="2014-05" db="EMBL/GenBank/DDBJ databases">
        <authorList>
            <person name="Chronopoulou M."/>
        </authorList>
    </citation>
    <scope>NUCLEOTIDE SEQUENCE</scope>
    <source>
        <tissue evidence="1">Whole organism</tissue>
    </source>
</reference>
<evidence type="ECO:0000313" key="1">
    <source>
        <dbReference type="EMBL" id="CDW50244.1"/>
    </source>
</evidence>